<dbReference type="OrthoDB" id="2425044at2"/>
<dbReference type="Proteomes" id="UP000282892">
    <property type="component" value="Chromosome"/>
</dbReference>
<name>A0A3T0HTD5_9BACI</name>
<protein>
    <submittedName>
        <fullName evidence="1">Uncharacterized protein</fullName>
    </submittedName>
</protein>
<dbReference type="RefSeq" id="WP_066391359.1">
    <property type="nucleotide sequence ID" value="NZ_CP022572.1"/>
</dbReference>
<evidence type="ECO:0000313" key="2">
    <source>
        <dbReference type="Proteomes" id="UP000282892"/>
    </source>
</evidence>
<dbReference type="STRING" id="1193713.GCA_001636315_03200"/>
<keyword evidence="2" id="KW-1185">Reference proteome</keyword>
<organism evidence="1 2">
    <name type="scientific">Neobacillus mesonae</name>
    <dbReference type="NCBI Taxonomy" id="1193713"/>
    <lineage>
        <taxon>Bacteria</taxon>
        <taxon>Bacillati</taxon>
        <taxon>Bacillota</taxon>
        <taxon>Bacilli</taxon>
        <taxon>Bacillales</taxon>
        <taxon>Bacillaceae</taxon>
        <taxon>Neobacillus</taxon>
    </lineage>
</organism>
<dbReference type="AlphaFoldDB" id="A0A3T0HTD5"/>
<dbReference type="EMBL" id="CP022572">
    <property type="protein sequence ID" value="AZU60389.1"/>
    <property type="molecule type" value="Genomic_DNA"/>
</dbReference>
<reference evidence="1 2" key="1">
    <citation type="submission" date="2017-07" db="EMBL/GenBank/DDBJ databases">
        <title>The complete genome sequence of Bacillus mesonae strain H20-5, an efficient strain improving plant abiotic stress resistance.</title>
        <authorList>
            <person name="Kim S.Y."/>
            <person name="Song H."/>
            <person name="Sang M.K."/>
            <person name="Weon H.-Y."/>
            <person name="Song J."/>
        </authorList>
    </citation>
    <scope>NUCLEOTIDE SEQUENCE [LARGE SCALE GENOMIC DNA]</scope>
    <source>
        <strain evidence="1 2">H20-5</strain>
    </source>
</reference>
<sequence>MILKKFLIFGEEGVSDVKKSLSFQTRCITNLFEKQFEKYKTSDCKQLNMHCGNYSTLRIQECVDGYCEVIVPFDIKTFLEYPDNNKKEKILELLDTILSYVIKEKDWDPIPFQKASQRVKELNYINEFIWKKPKLNPNKKYNAEVQCKHDLYEFIINIVIKDLKNRIIKKEKLISTKPDELIYERFLGDLEWLNDNEVALYEKHSKRFTSVKLL</sequence>
<evidence type="ECO:0000313" key="1">
    <source>
        <dbReference type="EMBL" id="AZU60389.1"/>
    </source>
</evidence>
<accession>A0A3T0HTD5</accession>
<dbReference type="KEGG" id="nmk:CHR53_03400"/>
<proteinExistence type="predicted"/>
<gene>
    <name evidence="1" type="ORF">CHR53_03400</name>
</gene>